<sequence length="1216" mass="129241">MRFKAAVSSILLLLLAGSAQAAAATDEYQDADPSQSGYLPNHNIHPNAVNSANFGELWRLTFNKNEKFYAKPLVYTPSAPGSRQIVLLASTQNKIYSVDAVNGTLIRTREVRSPFLVVDIGCTDLPNTVGIVGTPIIDPLTDIMYFFSKGYRGEESGLENGVFRFYAVNVLTFEDIPGYPFIIDGTPSESDPEKYFVGGTHNQRPSLALINNVVYGAFGSHCGQYNYAGWIFGIHTQSREIVSVLTTTNAPFTKPQTGTIDGGGGGSAIWQGGMGLSTDANNRLFFVTANGKAHQNIDTPASGKTPLKTLNEAVVHMKIDPETGKLSLFDYFQPFDYISLDAADKDLGASGLTMLDPATFRGQGVARMGVTAGKNAKAYVVNLDDLGGYKLGPGGSDNCIQIIQLDNPTFGGAGSYPLEGGYFYFTPTRSPLVAYKLGADSTGKPVFTLAGKSTTTIGGKMGPVTVTSYKSQEGTGIVWVCDNNIGLRAFYAVPENGEMVEITIPSTGGMGKFARPAFGDGRIYVANSNAQLIALGSPINPALNCDEPIDFGQLTIGQSKTVIVTCTGIIATKVNGAVVSDASFSVQNSSFPTSQVKKDGVFTFPVVWDLTTGSHKPGLKSAVVNILTTNTIAKYMTSQPLNIRGNIVSSGPFLDVNPSTVDFGGVIIGEESAAGVSVAFTISNTGSTTLQITKITFASTNQVNNTDITYSNVVYNGDGTASAGSGFTLTALPTSGQSIAVGASLSVTANFKAVNGVGNYNSVLKIESNGGTDKILLTGSAATAPKARFEIQNSHGQWEEKFSVDFGDVVSGDSSVQNIRLCNDGGSPLIVTLSKPPGGLEIFAPSAADDLFEGYNVPAGECGAATVKFQPLPMVPNTDPHTVSEPWVLNVNEANWDIHRVIFEGRAVSRQLGPLLPDGIARYRYLGCYQDGGNGRLFTKNTGLGDQATVGLCAQTGLNNSHIFAGTQYRRECWQGNTPPPSIYFYPEGAAKCTWGCTGDLTQPCGGNGMFMNIFYDSTRYTPENASISTTTSSTTSSTTTSSRTTTSSTTTITTTSSTTTSTTKSTTTSSSSSTTTSTTKSTTSSTSSTTTTFTTSTRTSTITSNDPSAPTRPATDPTKHWEDKGCWLDPPASYVKAVNPYIKYTTDLMTIQLCLDYCEARNYVWAGLEYRRECYCANFFIGEETSTCTNTCMGNTAEICGGSRRMNVYNLVDRT</sequence>
<evidence type="ECO:0000256" key="2">
    <source>
        <dbReference type="SAM" id="MobiDB-lite"/>
    </source>
</evidence>
<proteinExistence type="predicted"/>
<dbReference type="STRING" id="97331.A0A437AGZ5"/>
<dbReference type="EMBL" id="SAEB01000001">
    <property type="protein sequence ID" value="RVD90414.1"/>
    <property type="molecule type" value="Genomic_DNA"/>
</dbReference>
<dbReference type="PANTHER" id="PTHR45964:SF5">
    <property type="entry name" value="WSCD FAMILY MEMBER CG9164"/>
    <property type="match status" value="1"/>
</dbReference>
<dbReference type="InterPro" id="IPR013783">
    <property type="entry name" value="Ig-like_fold"/>
</dbReference>
<feature type="compositionally biased region" description="Low complexity" evidence="2">
    <location>
        <begin position="1027"/>
        <end position="1105"/>
    </location>
</feature>
<dbReference type="Gene3D" id="2.60.40.10">
    <property type="entry name" value="Immunoglobulins"/>
    <property type="match status" value="1"/>
</dbReference>
<gene>
    <name evidence="5" type="ORF">DFL_001379</name>
</gene>
<dbReference type="OrthoDB" id="5985073at2759"/>
<keyword evidence="6" id="KW-1185">Reference proteome</keyword>
<dbReference type="PANTHER" id="PTHR45964">
    <property type="entry name" value="WSCD FAMILY MEMBER CG9164"/>
    <property type="match status" value="1"/>
</dbReference>
<evidence type="ECO:0000313" key="6">
    <source>
        <dbReference type="Proteomes" id="UP000283090"/>
    </source>
</evidence>
<dbReference type="Proteomes" id="UP000283090">
    <property type="component" value="Unassembled WGS sequence"/>
</dbReference>
<dbReference type="SMART" id="SM00321">
    <property type="entry name" value="WSC"/>
    <property type="match status" value="2"/>
</dbReference>
<evidence type="ECO:0000313" key="5">
    <source>
        <dbReference type="EMBL" id="RVD90414.1"/>
    </source>
</evidence>
<evidence type="ECO:0000256" key="1">
    <source>
        <dbReference type="ARBA" id="ARBA00022737"/>
    </source>
</evidence>
<feature type="chain" id="PRO_5018966849" description="WSC domain-containing protein" evidence="3">
    <location>
        <begin position="22"/>
        <end position="1216"/>
    </location>
</feature>
<dbReference type="VEuPathDB" id="FungiDB:DFL_001379"/>
<feature type="region of interest" description="Disordered" evidence="2">
    <location>
        <begin position="1025"/>
        <end position="1123"/>
    </location>
</feature>
<dbReference type="GeneID" id="93583690"/>
<comment type="caution">
    <text evidence="5">The sequence shown here is derived from an EMBL/GenBank/DDBJ whole genome shotgun (WGS) entry which is preliminary data.</text>
</comment>
<dbReference type="Pfam" id="PF01822">
    <property type="entry name" value="WSC"/>
    <property type="match status" value="2"/>
</dbReference>
<dbReference type="PROSITE" id="PS51212">
    <property type="entry name" value="WSC"/>
    <property type="match status" value="2"/>
</dbReference>
<feature type="signal peptide" evidence="3">
    <location>
        <begin position="1"/>
        <end position="21"/>
    </location>
</feature>
<feature type="domain" description="WSC" evidence="4">
    <location>
        <begin position="922"/>
        <end position="1017"/>
    </location>
</feature>
<dbReference type="InterPro" id="IPR051589">
    <property type="entry name" value="Sialate-O-sulfotransferase"/>
</dbReference>
<keyword evidence="3" id="KW-0732">Signal</keyword>
<keyword evidence="1" id="KW-0677">Repeat</keyword>
<name>A0A437AGZ5_ARTFL</name>
<dbReference type="AlphaFoldDB" id="A0A437AGZ5"/>
<protein>
    <recommendedName>
        <fullName evidence="4">WSC domain-containing protein</fullName>
    </recommendedName>
</protein>
<evidence type="ECO:0000259" key="4">
    <source>
        <dbReference type="PROSITE" id="PS51212"/>
    </source>
</evidence>
<evidence type="ECO:0000256" key="3">
    <source>
        <dbReference type="SAM" id="SignalP"/>
    </source>
</evidence>
<organism evidence="5 6">
    <name type="scientific">Arthrobotrys flagrans</name>
    <name type="common">Nematode-trapping fungus</name>
    <name type="synonym">Trichothecium flagrans</name>
    <dbReference type="NCBI Taxonomy" id="97331"/>
    <lineage>
        <taxon>Eukaryota</taxon>
        <taxon>Fungi</taxon>
        <taxon>Dikarya</taxon>
        <taxon>Ascomycota</taxon>
        <taxon>Pezizomycotina</taxon>
        <taxon>Orbiliomycetes</taxon>
        <taxon>Orbiliales</taxon>
        <taxon>Orbiliaceae</taxon>
        <taxon>Arthrobotrys</taxon>
    </lineage>
</organism>
<feature type="domain" description="WSC" evidence="4">
    <location>
        <begin position="1121"/>
        <end position="1213"/>
    </location>
</feature>
<dbReference type="RefSeq" id="XP_067495958.1">
    <property type="nucleotide sequence ID" value="XM_067629991.1"/>
</dbReference>
<accession>A0A437AGZ5</accession>
<reference evidence="5 6" key="1">
    <citation type="submission" date="2019-01" db="EMBL/GenBank/DDBJ databases">
        <title>Intercellular communication is required for trap formation in the nematode-trapping fungus Duddingtonia flagrans.</title>
        <authorList>
            <person name="Youssar L."/>
            <person name="Wernet V."/>
            <person name="Hensel N."/>
            <person name="Hildebrandt H.-G."/>
            <person name="Fischer R."/>
        </authorList>
    </citation>
    <scope>NUCLEOTIDE SEQUENCE [LARGE SCALE GENOMIC DNA]</scope>
    <source>
        <strain evidence="5 6">CBS H-5679</strain>
    </source>
</reference>
<dbReference type="InterPro" id="IPR002889">
    <property type="entry name" value="WSC_carb-bd"/>
</dbReference>